<keyword evidence="15" id="KW-0732">Signal</keyword>
<comment type="subcellular location">
    <subcellularLocation>
        <location evidence="2">Endoplasmic reticulum membrane</location>
        <topology evidence="2">Single-pass type II membrane protein</topology>
    </subcellularLocation>
</comment>
<comment type="cofactor">
    <cofactor evidence="1">
        <name>L-ascorbate</name>
        <dbReference type="ChEBI" id="CHEBI:38290"/>
    </cofactor>
</comment>
<accession>A0A8S1J7K2</accession>
<evidence type="ECO:0000256" key="13">
    <source>
        <dbReference type="ARBA" id="ARBA00023180"/>
    </source>
</evidence>
<evidence type="ECO:0000256" key="6">
    <source>
        <dbReference type="ARBA" id="ARBA00022723"/>
    </source>
</evidence>
<evidence type="ECO:0000259" key="17">
    <source>
        <dbReference type="PROSITE" id="PS51670"/>
    </source>
</evidence>
<feature type="domain" description="ShKT" evidence="17">
    <location>
        <begin position="277"/>
        <end position="311"/>
    </location>
</feature>
<evidence type="ECO:0000256" key="8">
    <source>
        <dbReference type="ARBA" id="ARBA00022968"/>
    </source>
</evidence>
<dbReference type="InterPro" id="IPR003582">
    <property type="entry name" value="ShKT_dom"/>
</dbReference>
<keyword evidence="13" id="KW-0325">Glycoprotein</keyword>
<dbReference type="InterPro" id="IPR044862">
    <property type="entry name" value="Pro_4_hyd_alph_FE2OG_OXY"/>
</dbReference>
<comment type="catalytic activity">
    <reaction evidence="14">
        <text>L-prolyl-[collagen] + 2-oxoglutarate + O2 = trans-4-hydroxy-L-prolyl-[collagen] + succinate + CO2</text>
        <dbReference type="Rhea" id="RHEA:18945"/>
        <dbReference type="Rhea" id="RHEA-COMP:11676"/>
        <dbReference type="Rhea" id="RHEA-COMP:11680"/>
        <dbReference type="ChEBI" id="CHEBI:15379"/>
        <dbReference type="ChEBI" id="CHEBI:16526"/>
        <dbReference type="ChEBI" id="CHEBI:16810"/>
        <dbReference type="ChEBI" id="CHEBI:30031"/>
        <dbReference type="ChEBI" id="CHEBI:50342"/>
        <dbReference type="ChEBI" id="CHEBI:61965"/>
        <dbReference type="EC" id="1.14.11.2"/>
    </reaction>
</comment>
<evidence type="ECO:0000256" key="11">
    <source>
        <dbReference type="ARBA" id="ARBA00023004"/>
    </source>
</evidence>
<dbReference type="SMART" id="SM00254">
    <property type="entry name" value="ShKT"/>
    <property type="match status" value="1"/>
</dbReference>
<dbReference type="FunFam" id="2.60.120.620:FF:000002">
    <property type="entry name" value="Prolyl 4-hydroxylase 4"/>
    <property type="match status" value="1"/>
</dbReference>
<dbReference type="GO" id="GO:0004656">
    <property type="term" value="F:procollagen-proline 4-dioxygenase activity"/>
    <property type="evidence" value="ECO:0007669"/>
    <property type="project" value="UniProtKB-EC"/>
</dbReference>
<protein>
    <recommendedName>
        <fullName evidence="4">procollagen-proline 4-dioxygenase</fullName>
        <ecNumber evidence="4">1.14.11.2</ecNumber>
    </recommendedName>
</protein>
<evidence type="ECO:0000259" key="16">
    <source>
        <dbReference type="PROSITE" id="PS51471"/>
    </source>
</evidence>
<evidence type="ECO:0000256" key="9">
    <source>
        <dbReference type="ARBA" id="ARBA00022989"/>
    </source>
</evidence>
<name>A0A8S1J7K2_9CHLO</name>
<dbReference type="Gene3D" id="1.10.10.1940">
    <property type="match status" value="1"/>
</dbReference>
<sequence>MRATTVGLCLLLWAAAVAQGEGSDAVAAPAKLGTEVMGRVVGYGEVREEWRGEVIQLSWAPRAYLLKGFLTEEECDHLIALGSPKLTKSTVVDNESGKSIPSQVRTSKGTFLNTAQDEVVDRIEHRVAQVTMIPVEHQEGMQILKYVNGEKYEPHFDYFHDVVNQKPESGGQRIMTMLMYLSTVPEGGETVFPNAVKSEHVEGPEWSDCAKRGLAVKAKKGDAIMFYGLKPDGSEDQTSLHGSCPTTKGEKWSATKWIHVLPFNRNNLYQRAKWGDCVDTEDQCEEWASTGECEKNSAYMKVHCRRACSLCEPAKENVATT</sequence>
<dbReference type="PROSITE" id="PS51471">
    <property type="entry name" value="FE2OG_OXY"/>
    <property type="match status" value="1"/>
</dbReference>
<keyword evidence="9" id="KW-1133">Transmembrane helix</keyword>
<evidence type="ECO:0000256" key="2">
    <source>
        <dbReference type="ARBA" id="ARBA00004648"/>
    </source>
</evidence>
<keyword evidence="12" id="KW-0472">Membrane</keyword>
<dbReference type="PANTHER" id="PTHR10869">
    <property type="entry name" value="PROLYL 4-HYDROXYLASE ALPHA SUBUNIT"/>
    <property type="match status" value="1"/>
</dbReference>
<dbReference type="Pfam" id="PF13640">
    <property type="entry name" value="2OG-FeII_Oxy_3"/>
    <property type="match status" value="1"/>
</dbReference>
<keyword evidence="19" id="KW-1185">Reference proteome</keyword>
<dbReference type="PANTHER" id="PTHR10869:SF238">
    <property type="entry name" value="PROLYL 4-HYDROXYLASE 6-RELATED"/>
    <property type="match status" value="1"/>
</dbReference>
<dbReference type="AlphaFoldDB" id="A0A8S1J7K2"/>
<dbReference type="OrthoDB" id="420380at2759"/>
<dbReference type="InterPro" id="IPR045054">
    <property type="entry name" value="P4HA-like"/>
</dbReference>
<organism evidence="18 19">
    <name type="scientific">Ostreobium quekettii</name>
    <dbReference type="NCBI Taxonomy" id="121088"/>
    <lineage>
        <taxon>Eukaryota</taxon>
        <taxon>Viridiplantae</taxon>
        <taxon>Chlorophyta</taxon>
        <taxon>core chlorophytes</taxon>
        <taxon>Ulvophyceae</taxon>
        <taxon>TCBD clade</taxon>
        <taxon>Bryopsidales</taxon>
        <taxon>Ostreobineae</taxon>
        <taxon>Ostreobiaceae</taxon>
        <taxon>Ostreobium</taxon>
    </lineage>
</organism>
<evidence type="ECO:0000256" key="10">
    <source>
        <dbReference type="ARBA" id="ARBA00023002"/>
    </source>
</evidence>
<dbReference type="Proteomes" id="UP000708148">
    <property type="component" value="Unassembled WGS sequence"/>
</dbReference>
<keyword evidence="5" id="KW-0812">Transmembrane</keyword>
<dbReference type="GO" id="GO:0005789">
    <property type="term" value="C:endoplasmic reticulum membrane"/>
    <property type="evidence" value="ECO:0007669"/>
    <property type="project" value="UniProtKB-SubCell"/>
</dbReference>
<dbReference type="EC" id="1.14.11.2" evidence="4"/>
<dbReference type="Gene3D" id="2.60.120.620">
    <property type="entry name" value="q2cbj1_9rhob like domain"/>
    <property type="match status" value="1"/>
</dbReference>
<evidence type="ECO:0000256" key="5">
    <source>
        <dbReference type="ARBA" id="ARBA00022692"/>
    </source>
</evidence>
<feature type="domain" description="Fe2OG dioxygenase" evidence="16">
    <location>
        <begin position="137"/>
        <end position="260"/>
    </location>
</feature>
<keyword evidence="8" id="KW-0735">Signal-anchor</keyword>
<dbReference type="InterPro" id="IPR005123">
    <property type="entry name" value="Oxoglu/Fe-dep_dioxygenase_dom"/>
</dbReference>
<evidence type="ECO:0000256" key="12">
    <source>
        <dbReference type="ARBA" id="ARBA00023136"/>
    </source>
</evidence>
<evidence type="ECO:0000256" key="15">
    <source>
        <dbReference type="SAM" id="SignalP"/>
    </source>
</evidence>
<keyword evidence="7" id="KW-0223">Dioxygenase</keyword>
<evidence type="ECO:0000256" key="4">
    <source>
        <dbReference type="ARBA" id="ARBA00012269"/>
    </source>
</evidence>
<reference evidence="18" key="1">
    <citation type="submission" date="2020-12" db="EMBL/GenBank/DDBJ databases">
        <authorList>
            <person name="Iha C."/>
        </authorList>
    </citation>
    <scope>NUCLEOTIDE SEQUENCE</scope>
</reference>
<dbReference type="PROSITE" id="PS51670">
    <property type="entry name" value="SHKT"/>
    <property type="match status" value="1"/>
</dbReference>
<evidence type="ECO:0000313" key="18">
    <source>
        <dbReference type="EMBL" id="CAD7701711.1"/>
    </source>
</evidence>
<dbReference type="GO" id="GO:0005506">
    <property type="term" value="F:iron ion binding"/>
    <property type="evidence" value="ECO:0007669"/>
    <property type="project" value="InterPro"/>
</dbReference>
<evidence type="ECO:0000256" key="3">
    <source>
        <dbReference type="ARBA" id="ARBA00006511"/>
    </source>
</evidence>
<feature type="signal peptide" evidence="15">
    <location>
        <begin position="1"/>
        <end position="20"/>
    </location>
</feature>
<keyword evidence="6" id="KW-0479">Metal-binding</keyword>
<keyword evidence="11" id="KW-0408">Iron</keyword>
<evidence type="ECO:0000256" key="14">
    <source>
        <dbReference type="ARBA" id="ARBA00049169"/>
    </source>
</evidence>
<comment type="similarity">
    <text evidence="3">Belongs to the P4HA family.</text>
</comment>
<evidence type="ECO:0000256" key="7">
    <source>
        <dbReference type="ARBA" id="ARBA00022964"/>
    </source>
</evidence>
<comment type="caution">
    <text evidence="18">The sequence shown here is derived from an EMBL/GenBank/DDBJ whole genome shotgun (WGS) entry which is preliminary data.</text>
</comment>
<evidence type="ECO:0000313" key="19">
    <source>
        <dbReference type="Proteomes" id="UP000708148"/>
    </source>
</evidence>
<gene>
    <name evidence="18" type="ORF">OSTQU699_LOCUS7068</name>
</gene>
<dbReference type="Pfam" id="PF01549">
    <property type="entry name" value="ShK"/>
    <property type="match status" value="1"/>
</dbReference>
<dbReference type="SMART" id="SM00702">
    <property type="entry name" value="P4Hc"/>
    <property type="match status" value="1"/>
</dbReference>
<dbReference type="EMBL" id="CAJHUC010001613">
    <property type="protein sequence ID" value="CAD7701711.1"/>
    <property type="molecule type" value="Genomic_DNA"/>
</dbReference>
<feature type="chain" id="PRO_5035905971" description="procollagen-proline 4-dioxygenase" evidence="15">
    <location>
        <begin position="21"/>
        <end position="321"/>
    </location>
</feature>
<proteinExistence type="inferred from homology"/>
<dbReference type="GO" id="GO:0031418">
    <property type="term" value="F:L-ascorbic acid binding"/>
    <property type="evidence" value="ECO:0007669"/>
    <property type="project" value="InterPro"/>
</dbReference>
<dbReference type="InterPro" id="IPR006620">
    <property type="entry name" value="Pro_4_hyd_alph"/>
</dbReference>
<evidence type="ECO:0000256" key="1">
    <source>
        <dbReference type="ARBA" id="ARBA00001961"/>
    </source>
</evidence>
<keyword evidence="10" id="KW-0560">Oxidoreductase</keyword>